<dbReference type="InterPro" id="IPR029063">
    <property type="entry name" value="SAM-dependent_MTases_sf"/>
</dbReference>
<dbReference type="PANTHER" id="PTHR11727">
    <property type="entry name" value="DIMETHYLADENOSINE TRANSFERASE"/>
    <property type="match status" value="1"/>
</dbReference>
<dbReference type="SUPFAM" id="SSF53335">
    <property type="entry name" value="S-adenosyl-L-methionine-dependent methyltransferases"/>
    <property type="match status" value="1"/>
</dbReference>
<feature type="binding site" evidence="7 8">
    <location>
        <position position="111"/>
    </location>
    <ligand>
        <name>S-adenosyl-L-methionine</name>
        <dbReference type="ChEBI" id="CHEBI:59789"/>
    </ligand>
</feature>
<dbReference type="InterPro" id="IPR023165">
    <property type="entry name" value="rRNA_Ade_diMease-like_C"/>
</dbReference>
<evidence type="ECO:0000256" key="1">
    <source>
        <dbReference type="ARBA" id="ARBA00022490"/>
    </source>
</evidence>
<dbReference type="InterPro" id="IPR020598">
    <property type="entry name" value="rRNA_Ade_methylase_Trfase_N"/>
</dbReference>
<dbReference type="EMBL" id="MGFE01000029">
    <property type="protein sequence ID" value="OGL97810.1"/>
    <property type="molecule type" value="Genomic_DNA"/>
</dbReference>
<keyword evidence="5 7" id="KW-0949">S-adenosyl-L-methionine</keyword>
<dbReference type="GO" id="GO:0003723">
    <property type="term" value="F:RNA binding"/>
    <property type="evidence" value="ECO:0007669"/>
    <property type="project" value="UniProtKB-UniRule"/>
</dbReference>
<evidence type="ECO:0000256" key="4">
    <source>
        <dbReference type="ARBA" id="ARBA00022679"/>
    </source>
</evidence>
<feature type="binding site" evidence="7 8">
    <location>
        <position position="14"/>
    </location>
    <ligand>
        <name>S-adenosyl-L-methionine</name>
        <dbReference type="ChEBI" id="CHEBI:59789"/>
    </ligand>
</feature>
<evidence type="ECO:0000313" key="10">
    <source>
        <dbReference type="EMBL" id="OGL97810.1"/>
    </source>
</evidence>
<feature type="binding site" evidence="7 8">
    <location>
        <position position="60"/>
    </location>
    <ligand>
        <name>S-adenosyl-L-methionine</name>
        <dbReference type="ChEBI" id="CHEBI:59789"/>
    </ligand>
</feature>
<evidence type="ECO:0000256" key="6">
    <source>
        <dbReference type="ARBA" id="ARBA00022884"/>
    </source>
</evidence>
<dbReference type="GO" id="GO:0005829">
    <property type="term" value="C:cytosol"/>
    <property type="evidence" value="ECO:0007669"/>
    <property type="project" value="TreeGrafter"/>
</dbReference>
<evidence type="ECO:0000256" key="2">
    <source>
        <dbReference type="ARBA" id="ARBA00022552"/>
    </source>
</evidence>
<evidence type="ECO:0000256" key="7">
    <source>
        <dbReference type="HAMAP-Rule" id="MF_00607"/>
    </source>
</evidence>
<dbReference type="GO" id="GO:0052908">
    <property type="term" value="F:16S rRNA (adenine(1518)-N(6)/adenine(1519)-N(6))-dimethyltransferase activity"/>
    <property type="evidence" value="ECO:0007669"/>
    <property type="project" value="UniProtKB-EC"/>
</dbReference>
<accession>A0A1F7W4X8</accession>
<evidence type="ECO:0000256" key="5">
    <source>
        <dbReference type="ARBA" id="ARBA00022691"/>
    </source>
</evidence>
<dbReference type="PROSITE" id="PS01131">
    <property type="entry name" value="RRNA_A_DIMETH"/>
    <property type="match status" value="1"/>
</dbReference>
<reference evidence="10 11" key="1">
    <citation type="journal article" date="2016" name="Nat. Commun.">
        <title>Thousands of microbial genomes shed light on interconnected biogeochemical processes in an aquifer system.</title>
        <authorList>
            <person name="Anantharaman K."/>
            <person name="Brown C.T."/>
            <person name="Hug L.A."/>
            <person name="Sharon I."/>
            <person name="Castelle C.J."/>
            <person name="Probst A.J."/>
            <person name="Thomas B.C."/>
            <person name="Singh A."/>
            <person name="Wilkins M.J."/>
            <person name="Karaoz U."/>
            <person name="Brodie E.L."/>
            <person name="Williams K.H."/>
            <person name="Hubbard S.S."/>
            <person name="Banfield J.F."/>
        </authorList>
    </citation>
    <scope>NUCLEOTIDE SEQUENCE [LARGE SCALE GENOMIC DNA]</scope>
</reference>
<comment type="caution">
    <text evidence="10">The sequence shown here is derived from an EMBL/GenBank/DDBJ whole genome shotgun (WGS) entry which is preliminary data.</text>
</comment>
<dbReference type="SMART" id="SM00650">
    <property type="entry name" value="rADc"/>
    <property type="match status" value="1"/>
</dbReference>
<evidence type="ECO:0000256" key="8">
    <source>
        <dbReference type="PROSITE-ProRule" id="PRU01026"/>
    </source>
</evidence>
<feature type="binding site" evidence="7 8">
    <location>
        <position position="39"/>
    </location>
    <ligand>
        <name>S-adenosyl-L-methionine</name>
        <dbReference type="ChEBI" id="CHEBI:59789"/>
    </ligand>
</feature>
<feature type="binding site" evidence="7 8">
    <location>
        <position position="83"/>
    </location>
    <ligand>
        <name>S-adenosyl-L-methionine</name>
        <dbReference type="ChEBI" id="CHEBI:59789"/>
    </ligand>
</feature>
<dbReference type="InterPro" id="IPR001737">
    <property type="entry name" value="KsgA/Erm"/>
</dbReference>
<feature type="binding site" evidence="7 8">
    <location>
        <position position="12"/>
    </location>
    <ligand>
        <name>S-adenosyl-L-methionine</name>
        <dbReference type="ChEBI" id="CHEBI:59789"/>
    </ligand>
</feature>
<dbReference type="HAMAP" id="MF_00607">
    <property type="entry name" value="16SrRNA_methyltr_A"/>
    <property type="match status" value="1"/>
</dbReference>
<gene>
    <name evidence="7" type="primary">rsmA</name>
    <name evidence="7" type="synonym">ksgA</name>
    <name evidence="10" type="ORF">A2304_03790</name>
</gene>
<dbReference type="InterPro" id="IPR011530">
    <property type="entry name" value="rRNA_adenine_dimethylase"/>
</dbReference>
<dbReference type="AlphaFoldDB" id="A0A1F7W4X8"/>
<dbReference type="InterPro" id="IPR020596">
    <property type="entry name" value="rRNA_Ade_Mease_Trfase_CS"/>
</dbReference>
<keyword evidence="6 7" id="KW-0694">RNA-binding</keyword>
<comment type="catalytic activity">
    <reaction evidence="7">
        <text>adenosine(1518)/adenosine(1519) in 16S rRNA + 4 S-adenosyl-L-methionine = N(6)-dimethyladenosine(1518)/N(6)-dimethyladenosine(1519) in 16S rRNA + 4 S-adenosyl-L-homocysteine + 4 H(+)</text>
        <dbReference type="Rhea" id="RHEA:19609"/>
        <dbReference type="Rhea" id="RHEA-COMP:10232"/>
        <dbReference type="Rhea" id="RHEA-COMP:10233"/>
        <dbReference type="ChEBI" id="CHEBI:15378"/>
        <dbReference type="ChEBI" id="CHEBI:57856"/>
        <dbReference type="ChEBI" id="CHEBI:59789"/>
        <dbReference type="ChEBI" id="CHEBI:74411"/>
        <dbReference type="ChEBI" id="CHEBI:74493"/>
        <dbReference type="EC" id="2.1.1.182"/>
    </reaction>
</comment>
<organism evidence="10 11">
    <name type="scientific">Candidatus Uhrbacteria bacterium RIFOXYB2_FULL_57_15</name>
    <dbReference type="NCBI Taxonomy" id="1802422"/>
    <lineage>
        <taxon>Bacteria</taxon>
        <taxon>Candidatus Uhriibacteriota</taxon>
    </lineage>
</organism>
<keyword evidence="2 7" id="KW-0698">rRNA processing</keyword>
<name>A0A1F7W4X8_9BACT</name>
<comment type="subcellular location">
    <subcellularLocation>
        <location evidence="7">Cytoplasm</location>
    </subcellularLocation>
</comment>
<dbReference type="Pfam" id="PF00398">
    <property type="entry name" value="RrnaAD"/>
    <property type="match status" value="1"/>
</dbReference>
<keyword evidence="4 7" id="KW-0808">Transferase</keyword>
<sequence>MMPRAKKAYGQNFLVDSGVVRKIVAAAGIVPGEAVLEVGPGTGVLTGALVAAGARVTAVEADRDLIPALREKFGSAITLVEGDILAYQCRALAPMPGIGTFGTLSYKLVANIPYNITSALLHRFLTERNPPSRMVLMVQREVADRILAKPPDMSLLSVVCQLYAKTEKVTNVPAGAFRPIPKVDSAVICLDPRVLDGVHDPERIIRLAKAAFSSRRKQLHRNLSDAGITSTPSAKAALASLGLPETARAENLTVHNWIQLARLI</sequence>
<keyword evidence="1 7" id="KW-0963">Cytoplasm</keyword>
<feature type="domain" description="Ribosomal RNA adenine methylase transferase N-terminal" evidence="9">
    <location>
        <begin position="19"/>
        <end position="194"/>
    </location>
</feature>
<evidence type="ECO:0000256" key="3">
    <source>
        <dbReference type="ARBA" id="ARBA00022603"/>
    </source>
</evidence>
<dbReference type="PANTHER" id="PTHR11727:SF7">
    <property type="entry name" value="DIMETHYLADENOSINE TRANSFERASE-RELATED"/>
    <property type="match status" value="1"/>
</dbReference>
<dbReference type="Gene3D" id="3.40.50.150">
    <property type="entry name" value="Vaccinia Virus protein VP39"/>
    <property type="match status" value="1"/>
</dbReference>
<proteinExistence type="inferred from homology"/>
<keyword evidence="3 7" id="KW-0489">Methyltransferase</keyword>
<protein>
    <recommendedName>
        <fullName evidence="7">Ribosomal RNA small subunit methyltransferase A</fullName>
        <ecNumber evidence="7">2.1.1.182</ecNumber>
    </recommendedName>
    <alternativeName>
        <fullName evidence="7">16S rRNA (adenine(1518)-N(6)/adenine(1519)-N(6))-dimethyltransferase</fullName>
    </alternativeName>
    <alternativeName>
        <fullName evidence="7">16S rRNA dimethyladenosine transferase</fullName>
    </alternativeName>
    <alternativeName>
        <fullName evidence="7">16S rRNA dimethylase</fullName>
    </alternativeName>
    <alternativeName>
        <fullName evidence="7">S-adenosylmethionine-6-N', N'-adenosyl(rRNA) dimethyltransferase</fullName>
    </alternativeName>
</protein>
<dbReference type="NCBIfam" id="TIGR00755">
    <property type="entry name" value="ksgA"/>
    <property type="match status" value="1"/>
</dbReference>
<dbReference type="PROSITE" id="PS51689">
    <property type="entry name" value="SAM_RNA_A_N6_MT"/>
    <property type="match status" value="1"/>
</dbReference>
<evidence type="ECO:0000313" key="11">
    <source>
        <dbReference type="Proteomes" id="UP000176501"/>
    </source>
</evidence>
<evidence type="ECO:0000259" key="9">
    <source>
        <dbReference type="SMART" id="SM00650"/>
    </source>
</evidence>
<dbReference type="Proteomes" id="UP000176501">
    <property type="component" value="Unassembled WGS sequence"/>
</dbReference>
<comment type="function">
    <text evidence="7">Specifically dimethylates two adjacent adenosines (A1518 and A1519) in the loop of a conserved hairpin near the 3'-end of 16S rRNA in the 30S particle. May play a critical role in biogenesis of 30S subunits.</text>
</comment>
<dbReference type="EC" id="2.1.1.182" evidence="7"/>
<comment type="similarity">
    <text evidence="7">Belongs to the class I-like SAM-binding methyltransferase superfamily. rRNA adenine N(6)-methyltransferase family. RsmA subfamily.</text>
</comment>
<dbReference type="Gene3D" id="1.10.8.100">
    <property type="entry name" value="Ribosomal RNA adenine dimethylase-like, domain 2"/>
    <property type="match status" value="1"/>
</dbReference>